<feature type="transmembrane region" description="Helical" evidence="2">
    <location>
        <begin position="6"/>
        <end position="23"/>
    </location>
</feature>
<dbReference type="Gene3D" id="2.40.50.100">
    <property type="match status" value="1"/>
</dbReference>
<evidence type="ECO:0000256" key="2">
    <source>
        <dbReference type="SAM" id="Phobius"/>
    </source>
</evidence>
<keyword evidence="2" id="KW-0472">Membrane</keyword>
<feature type="region of interest" description="Disordered" evidence="1">
    <location>
        <begin position="207"/>
        <end position="238"/>
    </location>
</feature>
<evidence type="ECO:0000313" key="5">
    <source>
        <dbReference type="Proteomes" id="UP000242084"/>
    </source>
</evidence>
<evidence type="ECO:0000313" key="4">
    <source>
        <dbReference type="EMBL" id="SNV55699.1"/>
    </source>
</evidence>
<dbReference type="EMBL" id="LT906462">
    <property type="protein sequence ID" value="SNV55699.1"/>
    <property type="molecule type" value="Genomic_DNA"/>
</dbReference>
<keyword evidence="2" id="KW-1133">Transmembrane helix</keyword>
<gene>
    <name evidence="4" type="ORF">SAMEA4384403_00180</name>
</gene>
<evidence type="ECO:0000256" key="1">
    <source>
        <dbReference type="SAM" id="MobiDB-lite"/>
    </source>
</evidence>
<feature type="domain" description="YknX-like beta-barrel" evidence="3">
    <location>
        <begin position="161"/>
        <end position="212"/>
    </location>
</feature>
<dbReference type="PANTHER" id="PTHR30469:SF20">
    <property type="entry name" value="EFFLUX RND TRANSPORTER PERIPLASMIC ADAPTOR SUBUNIT"/>
    <property type="match status" value="1"/>
</dbReference>
<accession>A0A239Y976</accession>
<dbReference type="GO" id="GO:1990281">
    <property type="term" value="C:efflux pump complex"/>
    <property type="evidence" value="ECO:0007669"/>
    <property type="project" value="TreeGrafter"/>
</dbReference>
<dbReference type="AlphaFoldDB" id="A0A239Y976"/>
<dbReference type="KEGG" id="sste:SAMEA4384403_0180"/>
<reference evidence="4 5" key="1">
    <citation type="submission" date="2017-06" db="EMBL/GenBank/DDBJ databases">
        <authorList>
            <consortium name="Pathogen Informatics"/>
        </authorList>
    </citation>
    <scope>NUCLEOTIDE SEQUENCE [LARGE SCALE GENOMIC DNA]</scope>
    <source>
        <strain evidence="4 5">NCTC13839</strain>
    </source>
</reference>
<evidence type="ECO:0000259" key="3">
    <source>
        <dbReference type="Pfam" id="PF25990"/>
    </source>
</evidence>
<name>A0A239Y976_9STAP</name>
<proteinExistence type="predicted"/>
<dbReference type="Proteomes" id="UP000242084">
    <property type="component" value="Chromosome 1"/>
</dbReference>
<sequence>MKKLTWIIAVIVIVVLISIAFILRQSNSGDKDKNGYDTYEVKKENPINLEGKATPKSIKMYNNNDQIGSYISTSVNDGQTVKQGEPLINYDINNNKRKQLLDKLNATEDAYAKAEAQQELNKYDRTVYDSIYASFDGKVDIKNKNDVSAGEPILQLISKELQVKATISEFDVSKIKEGNDVDLSITSTGETAKGKIAKISELPKSFEDAGSKASGGEGGEAPSSNVINDPSSGNSDESSKYTIVINDIDIPVRSGYSMEVKVPVDTIKIPKSVLAKDNHVFVVGKDNKIEKRHIKIDKVNGEIIVKDGLKKGEKLIKHPKKNMNNGDKVEVSS</sequence>
<dbReference type="InterPro" id="IPR058636">
    <property type="entry name" value="Beta-barrel_YknX"/>
</dbReference>
<dbReference type="GO" id="GO:0015562">
    <property type="term" value="F:efflux transmembrane transporter activity"/>
    <property type="evidence" value="ECO:0007669"/>
    <property type="project" value="TreeGrafter"/>
</dbReference>
<keyword evidence="2" id="KW-0812">Transmembrane</keyword>
<dbReference type="OrthoDB" id="2411684at2"/>
<protein>
    <submittedName>
        <fullName evidence="4">RND efflux transporter</fullName>
    </submittedName>
</protein>
<dbReference type="Pfam" id="PF25990">
    <property type="entry name" value="Beta-barrel_YknX"/>
    <property type="match status" value="1"/>
</dbReference>
<dbReference type="Gene3D" id="2.40.420.20">
    <property type="match status" value="1"/>
</dbReference>
<keyword evidence="5" id="KW-1185">Reference proteome</keyword>
<dbReference type="PANTHER" id="PTHR30469">
    <property type="entry name" value="MULTIDRUG RESISTANCE PROTEIN MDTA"/>
    <property type="match status" value="1"/>
</dbReference>
<feature type="compositionally biased region" description="Polar residues" evidence="1">
    <location>
        <begin position="225"/>
        <end position="236"/>
    </location>
</feature>
<organism evidence="4 5">
    <name type="scientific">Mammaliicoccus stepanovicii</name>
    <dbReference type="NCBI Taxonomy" id="643214"/>
    <lineage>
        <taxon>Bacteria</taxon>
        <taxon>Bacillati</taxon>
        <taxon>Bacillota</taxon>
        <taxon>Bacilli</taxon>
        <taxon>Bacillales</taxon>
        <taxon>Staphylococcaceae</taxon>
        <taxon>Mammaliicoccus</taxon>
    </lineage>
</organism>
<dbReference type="RefSeq" id="WP_095085454.1">
    <property type="nucleotide sequence ID" value="NZ_BMDM01000009.1"/>
</dbReference>